<dbReference type="AlphaFoldDB" id="A0A2P2R129"/>
<sequence length="31" mass="4020">MDYHYRDCMFLDQKQEKKRWTTNNFIMPFCE</sequence>
<accession>A0A2P2R129</accession>
<reference evidence="1" key="1">
    <citation type="submission" date="2018-02" db="EMBL/GenBank/DDBJ databases">
        <title>Rhizophora mucronata_Transcriptome.</title>
        <authorList>
            <person name="Meera S.P."/>
            <person name="Sreeshan A."/>
            <person name="Augustine A."/>
        </authorList>
    </citation>
    <scope>NUCLEOTIDE SEQUENCE</scope>
    <source>
        <tissue evidence="1">Leaf</tissue>
    </source>
</reference>
<protein>
    <submittedName>
        <fullName evidence="1">Uncharacterized protein</fullName>
    </submittedName>
</protein>
<dbReference type="EMBL" id="GGEC01092360">
    <property type="protein sequence ID" value="MBX72844.1"/>
    <property type="molecule type" value="Transcribed_RNA"/>
</dbReference>
<name>A0A2P2R129_RHIMU</name>
<evidence type="ECO:0000313" key="1">
    <source>
        <dbReference type="EMBL" id="MBX72844.1"/>
    </source>
</evidence>
<proteinExistence type="predicted"/>
<organism evidence="1">
    <name type="scientific">Rhizophora mucronata</name>
    <name type="common">Asiatic mangrove</name>
    <dbReference type="NCBI Taxonomy" id="61149"/>
    <lineage>
        <taxon>Eukaryota</taxon>
        <taxon>Viridiplantae</taxon>
        <taxon>Streptophyta</taxon>
        <taxon>Embryophyta</taxon>
        <taxon>Tracheophyta</taxon>
        <taxon>Spermatophyta</taxon>
        <taxon>Magnoliopsida</taxon>
        <taxon>eudicotyledons</taxon>
        <taxon>Gunneridae</taxon>
        <taxon>Pentapetalae</taxon>
        <taxon>rosids</taxon>
        <taxon>fabids</taxon>
        <taxon>Malpighiales</taxon>
        <taxon>Rhizophoraceae</taxon>
        <taxon>Rhizophora</taxon>
    </lineage>
</organism>